<comment type="caution">
    <text evidence="4">The sequence shown here is derived from an EMBL/GenBank/DDBJ whole genome shotgun (WGS) entry which is preliminary data.</text>
</comment>
<evidence type="ECO:0000256" key="2">
    <source>
        <dbReference type="SAM" id="MobiDB-lite"/>
    </source>
</evidence>
<protein>
    <recommendedName>
        <fullName evidence="3">C2H2-type domain-containing protein</fullName>
    </recommendedName>
</protein>
<feature type="domain" description="C2H2-type" evidence="3">
    <location>
        <begin position="187"/>
        <end position="213"/>
    </location>
</feature>
<feature type="region of interest" description="Disordered" evidence="2">
    <location>
        <begin position="1"/>
        <end position="41"/>
    </location>
</feature>
<accession>A0A068SAW3</accession>
<dbReference type="OrthoDB" id="2250787at2759"/>
<dbReference type="PROSITE" id="PS00028">
    <property type="entry name" value="ZINC_FINGER_C2H2_1"/>
    <property type="match status" value="1"/>
</dbReference>
<evidence type="ECO:0000256" key="1">
    <source>
        <dbReference type="PROSITE-ProRule" id="PRU00042"/>
    </source>
</evidence>
<dbReference type="InterPro" id="IPR013087">
    <property type="entry name" value="Znf_C2H2_type"/>
</dbReference>
<dbReference type="Proteomes" id="UP000027586">
    <property type="component" value="Unassembled WGS sequence"/>
</dbReference>
<name>A0A068SAW3_9FUNG</name>
<keyword evidence="1" id="KW-0862">Zinc</keyword>
<evidence type="ECO:0000313" key="5">
    <source>
        <dbReference type="Proteomes" id="UP000027586"/>
    </source>
</evidence>
<evidence type="ECO:0000313" key="4">
    <source>
        <dbReference type="EMBL" id="CDH59493.1"/>
    </source>
</evidence>
<organism evidence="4 5">
    <name type="scientific">Lichtheimia corymbifera JMRC:FSU:9682</name>
    <dbReference type="NCBI Taxonomy" id="1263082"/>
    <lineage>
        <taxon>Eukaryota</taxon>
        <taxon>Fungi</taxon>
        <taxon>Fungi incertae sedis</taxon>
        <taxon>Mucoromycota</taxon>
        <taxon>Mucoromycotina</taxon>
        <taxon>Mucoromycetes</taxon>
        <taxon>Mucorales</taxon>
        <taxon>Lichtheimiaceae</taxon>
        <taxon>Lichtheimia</taxon>
    </lineage>
</organism>
<proteinExistence type="predicted"/>
<dbReference type="VEuPathDB" id="FungiDB:LCOR_10304.1"/>
<reference evidence="4" key="1">
    <citation type="submission" date="2013-08" db="EMBL/GenBank/DDBJ databases">
        <title>Gene expansion shapes genome architecture in the human pathogen Lichtheimia corymbifera: an evolutionary genomics analysis in the ancient terrestrial Mucorales (Mucoromycotina).</title>
        <authorList>
            <person name="Schwartze V.U."/>
            <person name="Winter S."/>
            <person name="Shelest E."/>
            <person name="Marcet-Houben M."/>
            <person name="Horn F."/>
            <person name="Wehner S."/>
            <person name="Hoffmann K."/>
            <person name="Riege K."/>
            <person name="Sammeth M."/>
            <person name="Nowrousian M."/>
            <person name="Valiante V."/>
            <person name="Linde J."/>
            <person name="Jacobsen I.D."/>
            <person name="Marz M."/>
            <person name="Brakhage A.A."/>
            <person name="Gabaldon T."/>
            <person name="Bocker S."/>
            <person name="Voigt K."/>
        </authorList>
    </citation>
    <scope>NUCLEOTIDE SEQUENCE [LARGE SCALE GENOMIC DNA]</scope>
    <source>
        <strain evidence="4">FSU 9682</strain>
    </source>
</reference>
<keyword evidence="5" id="KW-1185">Reference proteome</keyword>
<dbReference type="GO" id="GO:0008270">
    <property type="term" value="F:zinc ion binding"/>
    <property type="evidence" value="ECO:0007669"/>
    <property type="project" value="UniProtKB-KW"/>
</dbReference>
<keyword evidence="1" id="KW-0863">Zinc-finger</keyword>
<dbReference type="PROSITE" id="PS50157">
    <property type="entry name" value="ZINC_FINGER_C2H2_2"/>
    <property type="match status" value="1"/>
</dbReference>
<keyword evidence="1" id="KW-0479">Metal-binding</keyword>
<evidence type="ECO:0000259" key="3">
    <source>
        <dbReference type="PROSITE" id="PS50157"/>
    </source>
</evidence>
<sequence>MNTPPYSQFDHHDEESDVSPLLSLNPIDTPPYSPLDLEDDDSIWDNDEDTLLLAPCIDLDHVSSNNNNPSTSTSDIVNGQLRSNLAGLGITAPPSPPLQPAKVLMCDDDEQHQVLDQELCMESAIASPSAQSDFQQQQHHSISLWSDEHIHDPRICHDLSIAHDTIEPHQHLESLPSADLHAPKKLFSCTSCDKRFRRAHDVARHISKVHYDH</sequence>
<dbReference type="Gene3D" id="3.30.160.60">
    <property type="entry name" value="Classic Zinc Finger"/>
    <property type="match status" value="1"/>
</dbReference>
<dbReference type="AlphaFoldDB" id="A0A068SAW3"/>
<gene>
    <name evidence="4" type="ORF">LCOR_10304.1</name>
</gene>
<dbReference type="EMBL" id="CBTN010000071">
    <property type="protein sequence ID" value="CDH59493.1"/>
    <property type="molecule type" value="Genomic_DNA"/>
</dbReference>